<reference evidence="2 3" key="1">
    <citation type="journal article" date="2019" name="Gigascience">
        <title>Whole-genome sequence of the oriental lung fluke Paragonimus westermani.</title>
        <authorList>
            <person name="Oey H."/>
            <person name="Zakrzewski M."/>
            <person name="Narain K."/>
            <person name="Devi K.R."/>
            <person name="Agatsuma T."/>
            <person name="Nawaratna S."/>
            <person name="Gobert G.N."/>
            <person name="Jones M.K."/>
            <person name="Ragan M.A."/>
            <person name="McManus D.P."/>
            <person name="Krause L."/>
        </authorList>
    </citation>
    <scope>NUCLEOTIDE SEQUENCE [LARGE SCALE GENOMIC DNA]</scope>
    <source>
        <strain evidence="2 3">IND2009</strain>
    </source>
</reference>
<dbReference type="EMBL" id="QNGE01000119">
    <property type="protein sequence ID" value="KAA3681832.1"/>
    <property type="molecule type" value="Genomic_DNA"/>
</dbReference>
<keyword evidence="1" id="KW-0812">Transmembrane</keyword>
<name>A0A5J4P2T8_9TREM</name>
<keyword evidence="1" id="KW-0472">Membrane</keyword>
<protein>
    <submittedName>
        <fullName evidence="2">Uncharacterized protein</fullName>
    </submittedName>
</protein>
<organism evidence="2 3">
    <name type="scientific">Paragonimus westermani</name>
    <dbReference type="NCBI Taxonomy" id="34504"/>
    <lineage>
        <taxon>Eukaryota</taxon>
        <taxon>Metazoa</taxon>
        <taxon>Spiralia</taxon>
        <taxon>Lophotrochozoa</taxon>
        <taxon>Platyhelminthes</taxon>
        <taxon>Trematoda</taxon>
        <taxon>Digenea</taxon>
        <taxon>Plagiorchiida</taxon>
        <taxon>Troglotremata</taxon>
        <taxon>Troglotrematidae</taxon>
        <taxon>Paragonimus</taxon>
    </lineage>
</organism>
<evidence type="ECO:0000313" key="2">
    <source>
        <dbReference type="EMBL" id="KAA3681832.1"/>
    </source>
</evidence>
<evidence type="ECO:0000256" key="1">
    <source>
        <dbReference type="SAM" id="Phobius"/>
    </source>
</evidence>
<accession>A0A5J4P2T8</accession>
<dbReference type="AlphaFoldDB" id="A0A5J4P2T8"/>
<keyword evidence="1" id="KW-1133">Transmembrane helix</keyword>
<proteinExistence type="predicted"/>
<keyword evidence="3" id="KW-1185">Reference proteome</keyword>
<feature type="transmembrane region" description="Helical" evidence="1">
    <location>
        <begin position="12"/>
        <end position="29"/>
    </location>
</feature>
<evidence type="ECO:0000313" key="3">
    <source>
        <dbReference type="Proteomes" id="UP000324629"/>
    </source>
</evidence>
<dbReference type="Proteomes" id="UP000324629">
    <property type="component" value="Unassembled WGS sequence"/>
</dbReference>
<sequence>MLLHGIQRTGLITVAFQILISSIESYFFFHT</sequence>
<gene>
    <name evidence="2" type="ORF">DEA37_0003926</name>
</gene>
<comment type="caution">
    <text evidence="2">The sequence shown here is derived from an EMBL/GenBank/DDBJ whole genome shotgun (WGS) entry which is preliminary data.</text>
</comment>